<name>A0A915E2K1_9BILA</name>
<keyword evidence="1" id="KW-0812">Transmembrane</keyword>
<dbReference type="AlphaFoldDB" id="A0A915E2K1"/>
<evidence type="ECO:0000313" key="3">
    <source>
        <dbReference type="WBParaSite" id="jg26025"/>
    </source>
</evidence>
<organism evidence="2 3">
    <name type="scientific">Ditylenchus dipsaci</name>
    <dbReference type="NCBI Taxonomy" id="166011"/>
    <lineage>
        <taxon>Eukaryota</taxon>
        <taxon>Metazoa</taxon>
        <taxon>Ecdysozoa</taxon>
        <taxon>Nematoda</taxon>
        <taxon>Chromadorea</taxon>
        <taxon>Rhabditida</taxon>
        <taxon>Tylenchina</taxon>
        <taxon>Tylenchomorpha</taxon>
        <taxon>Sphaerularioidea</taxon>
        <taxon>Anguinidae</taxon>
        <taxon>Anguininae</taxon>
        <taxon>Ditylenchus</taxon>
    </lineage>
</organism>
<feature type="transmembrane region" description="Helical" evidence="1">
    <location>
        <begin position="69"/>
        <end position="90"/>
    </location>
</feature>
<dbReference type="Proteomes" id="UP000887574">
    <property type="component" value="Unplaced"/>
</dbReference>
<keyword evidence="1" id="KW-1133">Transmembrane helix</keyword>
<keyword evidence="1" id="KW-0472">Membrane</keyword>
<proteinExistence type="predicted"/>
<protein>
    <submittedName>
        <fullName evidence="3">Uncharacterized protein</fullName>
    </submittedName>
</protein>
<accession>A0A915E2K1</accession>
<sequence length="159" mass="17720">MNARKLTSTGGMTIHHFVVAAEQGGRMINYVIYRIHLRESQLLCVQKEFHLCSKEVSWKKMCRRSEVSLSPLLLHWLVVFALLFSSIGGIDAAPIPQSASELMADTEKWLSVGPGKTRDNAVFVVDDKDKLAFTLFRPECLENGGVQSKPASRSKMVAI</sequence>
<evidence type="ECO:0000313" key="2">
    <source>
        <dbReference type="Proteomes" id="UP000887574"/>
    </source>
</evidence>
<keyword evidence="2" id="KW-1185">Reference proteome</keyword>
<evidence type="ECO:0000256" key="1">
    <source>
        <dbReference type="SAM" id="Phobius"/>
    </source>
</evidence>
<dbReference type="WBParaSite" id="jg26025">
    <property type="protein sequence ID" value="jg26025"/>
    <property type="gene ID" value="jg26025"/>
</dbReference>
<reference evidence="3" key="1">
    <citation type="submission" date="2022-11" db="UniProtKB">
        <authorList>
            <consortium name="WormBaseParasite"/>
        </authorList>
    </citation>
    <scope>IDENTIFICATION</scope>
</reference>